<dbReference type="SMART" id="SM00316">
    <property type="entry name" value="S1"/>
    <property type="match status" value="1"/>
</dbReference>
<evidence type="ECO:0000256" key="4">
    <source>
        <dbReference type="ARBA" id="ARBA00023136"/>
    </source>
</evidence>
<dbReference type="PANTHER" id="PTHR30001">
    <property type="entry name" value="RIBONUCLEASE"/>
    <property type="match status" value="1"/>
</dbReference>
<evidence type="ECO:0000313" key="6">
    <source>
        <dbReference type="EMBL" id="MBW7459071.1"/>
    </source>
</evidence>
<feature type="domain" description="S1 motif" evidence="5">
    <location>
        <begin position="39"/>
        <end position="104"/>
    </location>
</feature>
<keyword evidence="1" id="KW-1003">Cell membrane</keyword>
<dbReference type="InterPro" id="IPR004659">
    <property type="entry name" value="RNase_E/G"/>
</dbReference>
<dbReference type="EMBL" id="JAHZIK010001468">
    <property type="protein sequence ID" value="MBW7459071.1"/>
    <property type="molecule type" value="Genomic_DNA"/>
</dbReference>
<dbReference type="PANTHER" id="PTHR30001:SF1">
    <property type="entry name" value="RIBONUCLEASE E_G-LIKE PROTEIN, CHLOROPLASTIC"/>
    <property type="match status" value="1"/>
</dbReference>
<evidence type="ECO:0000256" key="3">
    <source>
        <dbReference type="ARBA" id="ARBA00022722"/>
    </source>
</evidence>
<reference evidence="6 7" key="1">
    <citation type="submission" date="2021-07" db="EMBL/GenBank/DDBJ databases">
        <title>Paenibacillus radiodurans sp. nov., isolated from the southeastern edge of Tengger Desert.</title>
        <authorList>
            <person name="Zhang G."/>
        </authorList>
    </citation>
    <scope>NUCLEOTIDE SEQUENCE [LARGE SCALE GENOMIC DNA]</scope>
    <source>
        <strain evidence="6 7">CCM 7311</strain>
    </source>
</reference>
<evidence type="ECO:0000256" key="2">
    <source>
        <dbReference type="ARBA" id="ARBA00022519"/>
    </source>
</evidence>
<dbReference type="InterPro" id="IPR012340">
    <property type="entry name" value="NA-bd_OB-fold"/>
</dbReference>
<dbReference type="InterPro" id="IPR003029">
    <property type="entry name" value="S1_domain"/>
</dbReference>
<gene>
    <name evidence="6" type="ORF">K0U00_33980</name>
</gene>
<dbReference type="SUPFAM" id="SSF50249">
    <property type="entry name" value="Nucleic acid-binding proteins"/>
    <property type="match status" value="1"/>
</dbReference>
<evidence type="ECO:0000256" key="1">
    <source>
        <dbReference type="ARBA" id="ARBA00022475"/>
    </source>
</evidence>
<keyword evidence="3" id="KW-0378">Hydrolase</keyword>
<keyword evidence="4" id="KW-0472">Membrane</keyword>
<dbReference type="Gene3D" id="2.40.50.140">
    <property type="entry name" value="Nucleic acid-binding proteins"/>
    <property type="match status" value="1"/>
</dbReference>
<evidence type="ECO:0000259" key="5">
    <source>
        <dbReference type="PROSITE" id="PS50126"/>
    </source>
</evidence>
<keyword evidence="7" id="KW-1185">Reference proteome</keyword>
<proteinExistence type="predicted"/>
<evidence type="ECO:0000313" key="7">
    <source>
        <dbReference type="Proteomes" id="UP001519887"/>
    </source>
</evidence>
<dbReference type="CDD" id="cd04453">
    <property type="entry name" value="S1_RNase_E"/>
    <property type="match status" value="1"/>
</dbReference>
<comment type="caution">
    <text evidence="6">The sequence shown here is derived from an EMBL/GenBank/DDBJ whole genome shotgun (WGS) entry which is preliminary data.</text>
</comment>
<dbReference type="Proteomes" id="UP001519887">
    <property type="component" value="Unassembled WGS sequence"/>
</dbReference>
<sequence length="131" mass="14790">MKLMLVHSEKDRLQIAIVDKGRLLEFYMETREMDSQLVGSIFKGRIVNVLPGMQAAFVDIGLVKNAFLYIDDVLHPHLDQQPKEKPTIAQLLRVGQEILVQVVKEPLGGKGARVTTHFSLPGRFLVYMPHA</sequence>
<dbReference type="PROSITE" id="PS50126">
    <property type="entry name" value="S1"/>
    <property type="match status" value="1"/>
</dbReference>
<keyword evidence="3" id="KW-0540">Nuclease</keyword>
<accession>A0ABS7CDQ8</accession>
<keyword evidence="2" id="KW-0997">Cell inner membrane</keyword>
<feature type="non-terminal residue" evidence="6">
    <location>
        <position position="131"/>
    </location>
</feature>
<organism evidence="6 7">
    <name type="scientific">Paenibacillus sepulcri</name>
    <dbReference type="NCBI Taxonomy" id="359917"/>
    <lineage>
        <taxon>Bacteria</taxon>
        <taxon>Bacillati</taxon>
        <taxon>Bacillota</taxon>
        <taxon>Bacilli</taxon>
        <taxon>Bacillales</taxon>
        <taxon>Paenibacillaceae</taxon>
        <taxon>Paenibacillus</taxon>
    </lineage>
</organism>
<name>A0ABS7CDQ8_9BACL</name>
<protein>
    <submittedName>
        <fullName evidence="6">Ribonuclease E/G</fullName>
    </submittedName>
</protein>